<evidence type="ECO:0000256" key="1">
    <source>
        <dbReference type="ARBA" id="ARBA00004418"/>
    </source>
</evidence>
<accession>A0ABU3Y7X4</accession>
<evidence type="ECO:0000313" key="7">
    <source>
        <dbReference type="Proteomes" id="UP001273531"/>
    </source>
</evidence>
<gene>
    <name evidence="6" type="primary">flgA</name>
    <name evidence="6" type="ORF">RZN05_10495</name>
</gene>
<keyword evidence="6" id="KW-0966">Cell projection</keyword>
<comment type="subcellular location">
    <subcellularLocation>
        <location evidence="1 4">Periplasm</location>
    </subcellularLocation>
</comment>
<dbReference type="Gene3D" id="2.30.30.760">
    <property type="match status" value="1"/>
</dbReference>
<keyword evidence="7" id="KW-1185">Reference proteome</keyword>
<keyword evidence="4" id="KW-1005">Bacterial flagellum biogenesis</keyword>
<dbReference type="RefSeq" id="WP_317226564.1">
    <property type="nucleotide sequence ID" value="NZ_JAWJEJ010000001.1"/>
</dbReference>
<dbReference type="NCBIfam" id="TIGR03170">
    <property type="entry name" value="flgA_cterm"/>
    <property type="match status" value="1"/>
</dbReference>
<name>A0ABU3Y7X4_9SPHN</name>
<dbReference type="PANTHER" id="PTHR36307:SF1">
    <property type="entry name" value="FLAGELLA BASAL BODY P-RING FORMATION PROTEIN FLGA"/>
    <property type="match status" value="1"/>
</dbReference>
<keyword evidence="6" id="KW-0969">Cilium</keyword>
<comment type="caution">
    <text evidence="6">The sequence shown here is derived from an EMBL/GenBank/DDBJ whole genome shotgun (WGS) entry which is preliminary data.</text>
</comment>
<comment type="similarity">
    <text evidence="4">Belongs to the FlgA family.</text>
</comment>
<reference evidence="6 7" key="1">
    <citation type="submission" date="2023-10" db="EMBL/GenBank/DDBJ databases">
        <title>Sphingomonas sp. HF-S4 16S ribosomal RNA gene Genome sequencing and assembly.</title>
        <authorList>
            <person name="Lee H."/>
        </authorList>
    </citation>
    <scope>NUCLEOTIDE SEQUENCE [LARGE SCALE GENOMIC DNA]</scope>
    <source>
        <strain evidence="6 7">HF-S4</strain>
    </source>
</reference>
<dbReference type="CDD" id="cd11614">
    <property type="entry name" value="SAF_CpaB_FlgA_like"/>
    <property type="match status" value="1"/>
</dbReference>
<dbReference type="Gene3D" id="3.90.1210.10">
    <property type="entry name" value="Antifreeze-like/N-acetylneuraminic acid synthase C-terminal domain"/>
    <property type="match status" value="1"/>
</dbReference>
<evidence type="ECO:0000256" key="3">
    <source>
        <dbReference type="ARBA" id="ARBA00022764"/>
    </source>
</evidence>
<organism evidence="6 7">
    <name type="scientific">Sphingomonas agrestis</name>
    <dbReference type="NCBI Taxonomy" id="3080540"/>
    <lineage>
        <taxon>Bacteria</taxon>
        <taxon>Pseudomonadati</taxon>
        <taxon>Pseudomonadota</taxon>
        <taxon>Alphaproteobacteria</taxon>
        <taxon>Sphingomonadales</taxon>
        <taxon>Sphingomonadaceae</taxon>
        <taxon>Sphingomonas</taxon>
    </lineage>
</organism>
<dbReference type="SMART" id="SM00858">
    <property type="entry name" value="SAF"/>
    <property type="match status" value="1"/>
</dbReference>
<dbReference type="PANTHER" id="PTHR36307">
    <property type="entry name" value="FLAGELLA BASAL BODY P-RING FORMATION PROTEIN FLGA"/>
    <property type="match status" value="1"/>
</dbReference>
<keyword evidence="6" id="KW-0282">Flagellum</keyword>
<keyword evidence="3 4" id="KW-0574">Periplasm</keyword>
<dbReference type="InterPro" id="IPR013974">
    <property type="entry name" value="SAF"/>
</dbReference>
<evidence type="ECO:0000259" key="5">
    <source>
        <dbReference type="SMART" id="SM00858"/>
    </source>
</evidence>
<proteinExistence type="inferred from homology"/>
<dbReference type="InterPro" id="IPR039246">
    <property type="entry name" value="Flagellar_FlgA"/>
</dbReference>
<dbReference type="Pfam" id="PF13144">
    <property type="entry name" value="ChapFlgA"/>
    <property type="match status" value="1"/>
</dbReference>
<evidence type="ECO:0000313" key="6">
    <source>
        <dbReference type="EMBL" id="MDV3457412.1"/>
    </source>
</evidence>
<dbReference type="EMBL" id="JAWJEJ010000001">
    <property type="protein sequence ID" value="MDV3457412.1"/>
    <property type="molecule type" value="Genomic_DNA"/>
</dbReference>
<feature type="domain" description="SAF" evidence="5">
    <location>
        <begin position="20"/>
        <end position="80"/>
    </location>
</feature>
<sequence>MGVLLALALLGAGPTTVEDVQVAVLARAVEKGTRLEAGDFDSEARSPAAARGALSAQDASGMEAARNLTAGNIVRRSDVMKPQLVKRGEPVTIRIVSGALSITAAGRALNGGGQGEMVRVVTNSTNRTLDAIIDGSGSVRVSAP</sequence>
<evidence type="ECO:0000256" key="4">
    <source>
        <dbReference type="RuleBase" id="RU362063"/>
    </source>
</evidence>
<dbReference type="InterPro" id="IPR017585">
    <property type="entry name" value="SAF_FlgA"/>
</dbReference>
<dbReference type="Proteomes" id="UP001273531">
    <property type="component" value="Unassembled WGS sequence"/>
</dbReference>
<evidence type="ECO:0000256" key="2">
    <source>
        <dbReference type="ARBA" id="ARBA00022729"/>
    </source>
</evidence>
<protein>
    <recommendedName>
        <fullName evidence="4">Flagella basal body P-ring formation protein FlgA</fullName>
    </recommendedName>
</protein>
<keyword evidence="2" id="KW-0732">Signal</keyword>
<comment type="function">
    <text evidence="4">Involved in the assembly process of the P-ring formation. It may associate with FlgF on the rod constituting a structure essential for the P-ring assembly or may act as a modulator protein for the P-ring assembly.</text>
</comment>